<dbReference type="SUPFAM" id="SSF88697">
    <property type="entry name" value="PUA domain-like"/>
    <property type="match status" value="1"/>
</dbReference>
<sequence length="76" mass="8428">MKNHMLKIEAQFLTAVLAGKKPFEIRKNDRGYEVGDLVMMSDGSRWAKGKIGYITDYAQKPGYVVFSLEDISGGGV</sequence>
<proteinExistence type="predicted"/>
<dbReference type="InterPro" id="IPR015947">
    <property type="entry name" value="PUA-like_sf"/>
</dbReference>
<dbReference type="RefSeq" id="WP_062706435.1">
    <property type="nucleotide sequence ID" value="NZ_CAWRCI010000006.1"/>
</dbReference>
<dbReference type="EMBL" id="FIZY01000006">
    <property type="protein sequence ID" value="CZF79487.1"/>
    <property type="molecule type" value="Genomic_DNA"/>
</dbReference>
<dbReference type="InterPro" id="IPR039440">
    <property type="entry name" value="DUF3850"/>
</dbReference>
<reference evidence="3" key="1">
    <citation type="submission" date="2016-02" db="EMBL/GenBank/DDBJ databases">
        <authorList>
            <person name="Rodrigo-Torres Lidia"/>
            <person name="Arahal R.David."/>
        </authorList>
    </citation>
    <scope>NUCLEOTIDE SEQUENCE [LARGE SCALE GENOMIC DNA]</scope>
    <source>
        <strain evidence="3">CECT 8713</strain>
    </source>
</reference>
<evidence type="ECO:0000313" key="2">
    <source>
        <dbReference type="EMBL" id="CZF79487.1"/>
    </source>
</evidence>
<dbReference type="Proteomes" id="UP000073601">
    <property type="component" value="Unassembled WGS sequence"/>
</dbReference>
<protein>
    <recommendedName>
        <fullName evidence="1">DUF3850 domain-containing protein</fullName>
    </recommendedName>
</protein>
<gene>
    <name evidence="2" type="ORF">GMA8713_00996</name>
</gene>
<dbReference type="AlphaFoldDB" id="A0A128EYB5"/>
<dbReference type="OrthoDB" id="1700487at2"/>
<feature type="domain" description="DUF3850" evidence="1">
    <location>
        <begin position="4"/>
        <end position="67"/>
    </location>
</feature>
<accession>A0A128EYB5</accession>
<evidence type="ECO:0000259" key="1">
    <source>
        <dbReference type="Pfam" id="PF12961"/>
    </source>
</evidence>
<keyword evidence="3" id="KW-1185">Reference proteome</keyword>
<organism evidence="2 3">
    <name type="scientific">Grimontia marina</name>
    <dbReference type="NCBI Taxonomy" id="646534"/>
    <lineage>
        <taxon>Bacteria</taxon>
        <taxon>Pseudomonadati</taxon>
        <taxon>Pseudomonadota</taxon>
        <taxon>Gammaproteobacteria</taxon>
        <taxon>Vibrionales</taxon>
        <taxon>Vibrionaceae</taxon>
        <taxon>Grimontia</taxon>
    </lineage>
</organism>
<dbReference type="Gene3D" id="2.30.130.30">
    <property type="entry name" value="Hypothetical protein"/>
    <property type="match status" value="1"/>
</dbReference>
<evidence type="ECO:0000313" key="3">
    <source>
        <dbReference type="Proteomes" id="UP000073601"/>
    </source>
</evidence>
<name>A0A128EYB5_9GAMM</name>
<dbReference type="Pfam" id="PF12961">
    <property type="entry name" value="DUF3850"/>
    <property type="match status" value="1"/>
</dbReference>